<accession>A0A2P6S8K4</accession>
<evidence type="ECO:0000313" key="2">
    <source>
        <dbReference type="EMBL" id="PRQ54985.1"/>
    </source>
</evidence>
<dbReference type="EMBL" id="PDCK01000039">
    <property type="protein sequence ID" value="PRQ54985.1"/>
    <property type="molecule type" value="Genomic_DNA"/>
</dbReference>
<dbReference type="GO" id="GO:0043565">
    <property type="term" value="F:sequence-specific DNA binding"/>
    <property type="evidence" value="ECO:0007669"/>
    <property type="project" value="TreeGrafter"/>
</dbReference>
<keyword evidence="3" id="KW-1185">Reference proteome</keyword>
<proteinExistence type="predicted"/>
<keyword evidence="1" id="KW-0539">Nucleus</keyword>
<gene>
    <name evidence="2" type="ORF">RchiOBHm_Chr1g0319631</name>
</gene>
<dbReference type="GO" id="GO:0005634">
    <property type="term" value="C:nucleus"/>
    <property type="evidence" value="ECO:0007669"/>
    <property type="project" value="TreeGrafter"/>
</dbReference>
<dbReference type="PANTHER" id="PTHR21712">
    <property type="entry name" value="PRE-RRNA-PROCESSING PROTEIN FHL1"/>
    <property type="match status" value="1"/>
</dbReference>
<dbReference type="PANTHER" id="PTHR21712:SF29">
    <property type="entry name" value="PRE-RRNA-PROCESSING PROTEIN FHL1"/>
    <property type="match status" value="1"/>
</dbReference>
<dbReference type="InterPro" id="IPR045178">
    <property type="entry name" value="Fhl1/FHA1"/>
</dbReference>
<dbReference type="AlphaFoldDB" id="A0A2P6S8K4"/>
<dbReference type="InterPro" id="IPR008984">
    <property type="entry name" value="SMAD_FHA_dom_sf"/>
</dbReference>
<protein>
    <submittedName>
        <fullName evidence="2">Putative SMAD/FHA domain-containing protein</fullName>
    </submittedName>
</protein>
<evidence type="ECO:0000256" key="1">
    <source>
        <dbReference type="ARBA" id="ARBA00023242"/>
    </source>
</evidence>
<dbReference type="Proteomes" id="UP000238479">
    <property type="component" value="Chromosome 1"/>
</dbReference>
<dbReference type="STRING" id="74649.A0A2P6S8K4"/>
<comment type="caution">
    <text evidence="2">The sequence shown here is derived from an EMBL/GenBank/DDBJ whole genome shotgun (WGS) entry which is preliminary data.</text>
</comment>
<organism evidence="2 3">
    <name type="scientific">Rosa chinensis</name>
    <name type="common">China rose</name>
    <dbReference type="NCBI Taxonomy" id="74649"/>
    <lineage>
        <taxon>Eukaryota</taxon>
        <taxon>Viridiplantae</taxon>
        <taxon>Streptophyta</taxon>
        <taxon>Embryophyta</taxon>
        <taxon>Tracheophyta</taxon>
        <taxon>Spermatophyta</taxon>
        <taxon>Magnoliopsida</taxon>
        <taxon>eudicotyledons</taxon>
        <taxon>Gunneridae</taxon>
        <taxon>Pentapetalae</taxon>
        <taxon>rosids</taxon>
        <taxon>fabids</taxon>
        <taxon>Rosales</taxon>
        <taxon>Rosaceae</taxon>
        <taxon>Rosoideae</taxon>
        <taxon>Rosoideae incertae sedis</taxon>
        <taxon>Rosa</taxon>
    </lineage>
</organism>
<dbReference type="GO" id="GO:0060962">
    <property type="term" value="P:regulation of ribosomal protein gene transcription by RNA polymerase II"/>
    <property type="evidence" value="ECO:0007669"/>
    <property type="project" value="InterPro"/>
</dbReference>
<reference evidence="2 3" key="1">
    <citation type="journal article" date="2018" name="Nat. Genet.">
        <title>The Rosa genome provides new insights in the design of modern roses.</title>
        <authorList>
            <person name="Bendahmane M."/>
        </authorList>
    </citation>
    <scope>NUCLEOTIDE SEQUENCE [LARGE SCALE GENOMIC DNA]</scope>
    <source>
        <strain evidence="3">cv. Old Blush</strain>
    </source>
</reference>
<dbReference type="SUPFAM" id="SSF49879">
    <property type="entry name" value="SMAD/FHA domain"/>
    <property type="match status" value="1"/>
</dbReference>
<evidence type="ECO:0000313" key="3">
    <source>
        <dbReference type="Proteomes" id="UP000238479"/>
    </source>
</evidence>
<name>A0A2P6S8K4_ROSCH</name>
<sequence>MNISSHHTCIFYDLTHCCFRLEVLRKHGCLLEGVLHLPKNRPVKLNSQDLLQIRDKEFYFLLPCEEYSGWPIEPRHYAVAIRGGGGSGKKMREGYEGYGYSGGLGSGSGTKSGSLALAIGIGIQFIF</sequence>
<dbReference type="Gramene" id="PRQ54985">
    <property type="protein sequence ID" value="PRQ54985"/>
    <property type="gene ID" value="RchiOBHm_Chr1g0319631"/>
</dbReference>